<organism evidence="1 2">
    <name type="scientific">Tetrabaena socialis</name>
    <dbReference type="NCBI Taxonomy" id="47790"/>
    <lineage>
        <taxon>Eukaryota</taxon>
        <taxon>Viridiplantae</taxon>
        <taxon>Chlorophyta</taxon>
        <taxon>core chlorophytes</taxon>
        <taxon>Chlorophyceae</taxon>
        <taxon>CS clade</taxon>
        <taxon>Chlamydomonadales</taxon>
        <taxon>Tetrabaenaceae</taxon>
        <taxon>Tetrabaena</taxon>
    </lineage>
</organism>
<name>A0A2J8A8M6_9CHLO</name>
<dbReference type="OrthoDB" id="522131at2759"/>
<comment type="caution">
    <text evidence="1">The sequence shown here is derived from an EMBL/GenBank/DDBJ whole genome shotgun (WGS) entry which is preliminary data.</text>
</comment>
<dbReference type="AlphaFoldDB" id="A0A2J8A8M6"/>
<reference evidence="1 2" key="1">
    <citation type="journal article" date="2017" name="Mol. Biol. Evol.">
        <title>The 4-celled Tetrabaena socialis nuclear genome reveals the essential components for genetic control of cell number at the origin of multicellularity in the volvocine lineage.</title>
        <authorList>
            <person name="Featherston J."/>
            <person name="Arakaki Y."/>
            <person name="Hanschen E.R."/>
            <person name="Ferris P.J."/>
            <person name="Michod R.E."/>
            <person name="Olson B.J.S.C."/>
            <person name="Nozaki H."/>
            <person name="Durand P.M."/>
        </authorList>
    </citation>
    <scope>NUCLEOTIDE SEQUENCE [LARGE SCALE GENOMIC DNA]</scope>
    <source>
        <strain evidence="1 2">NIES-571</strain>
    </source>
</reference>
<accession>A0A2J8A8M6</accession>
<proteinExistence type="predicted"/>
<dbReference type="Proteomes" id="UP000236333">
    <property type="component" value="Unassembled WGS sequence"/>
</dbReference>
<protein>
    <submittedName>
        <fullName evidence="1">Uncharacterized protein</fullName>
    </submittedName>
</protein>
<keyword evidence="2" id="KW-1185">Reference proteome</keyword>
<sequence>MTQPQNCTGWPEPRIWVEAQQWWTDAGADVQSESRHFHLSACTPYNQTLSGMVTIDVLMQLHNNNDHIVKEIYFLSPMPYNASGIVTNTDNHKIGSTGLIDWGCPRPNLTCMQSFRIQVDTSLVPLDCVAPLRLRADTGLAPGVLPDLTVGNGYAYVPELSVKVRFSNGKPACPAREDPDHVPEAPTIAGGFNDFPWSYTRLTILRDVLPTKLLSGNWTIRQLHSFDQRLENRVTPVVAPVTRSFVTLNPRFHVVDPATGKASPMLGSIQLDVPNMIYQNLVIDTTKLPNGRNVLFFRTDAFIKPGTILPDTIPWLPGVRHSFSGGIPHPGGTSSAVLAFAFFVNNPI</sequence>
<evidence type="ECO:0000313" key="2">
    <source>
        <dbReference type="Proteomes" id="UP000236333"/>
    </source>
</evidence>
<gene>
    <name evidence="1" type="ORF">TSOC_004533</name>
</gene>
<dbReference type="EMBL" id="PGGS01000112">
    <property type="protein sequence ID" value="PNH08892.1"/>
    <property type="molecule type" value="Genomic_DNA"/>
</dbReference>
<evidence type="ECO:0000313" key="1">
    <source>
        <dbReference type="EMBL" id="PNH08892.1"/>
    </source>
</evidence>